<sequence length="475" mass="49068">MSAQHRSTLRLLAALVPAALALSAPAAHAGVSLIGIGQITGSDLSGLTGTLENGAAANTLGGLGSGIAWAGGNTFLLTPDRGPNASAWNSAVDNTTSWIPRFQTMDLGLSSTTFSAGSVASLSPVLNATTLLSSTTALNYGSAPALTGSGVNYFTGRSDAFATGLSTNPDNARLDLEGIRVAADGKSVYISDEYGPYIYRFDRSTGERTGVITLPEKFAAVTPAATESAEIAANSSGRVTNKGMEGLAITPDGKTLVGVMQSPLAQDGGTAASTVRIVTVDLATGKVTHEYAYQLDNIGTVAKPKYGSISEIVAINDHEFIIDERDGKGLGDDSKAVQKKLYRVDLSGAQDVSALTGETALAAKAVGKTLFVDLVALLKANGYTDRTIPAKIEGLAFGPDVLVDGVWQHTLIVTNDNDFLDMATVQGIDTANPNQFFVLGVTGDVLPGFAAQQIPEPASLALALLGLTGFMLRRR</sequence>
<dbReference type="Pfam" id="PF13449">
    <property type="entry name" value="Phytase-like"/>
    <property type="match status" value="1"/>
</dbReference>
<dbReference type="PANTHER" id="PTHR37957">
    <property type="entry name" value="BLR7070 PROTEIN"/>
    <property type="match status" value="1"/>
</dbReference>
<keyword evidence="5" id="KW-1185">Reference proteome</keyword>
<reference evidence="4 5" key="1">
    <citation type="submission" date="2020-04" db="EMBL/GenBank/DDBJ databases">
        <title>Zoogloea sp. G-4-1-14 isolated from soil.</title>
        <authorList>
            <person name="Dahal R.H."/>
        </authorList>
    </citation>
    <scope>NUCLEOTIDE SEQUENCE [LARGE SCALE GENOMIC DNA]</scope>
    <source>
        <strain evidence="4 5">G-4-1-14</strain>
    </source>
</reference>
<name>A0A848G7X3_9RHOO</name>
<dbReference type="PANTHER" id="PTHR37957:SF1">
    <property type="entry name" value="PHYTASE-LIKE DOMAIN-CONTAINING PROTEIN"/>
    <property type="match status" value="1"/>
</dbReference>
<keyword evidence="1" id="KW-0732">Signal</keyword>
<dbReference type="EMBL" id="JABBGA010000011">
    <property type="protein sequence ID" value="NML26966.1"/>
    <property type="molecule type" value="Genomic_DNA"/>
</dbReference>
<evidence type="ECO:0000313" key="5">
    <source>
        <dbReference type="Proteomes" id="UP000580043"/>
    </source>
</evidence>
<dbReference type="NCBIfam" id="TIGR02595">
    <property type="entry name" value="PEP_CTERM"/>
    <property type="match status" value="1"/>
</dbReference>
<dbReference type="InterPro" id="IPR013424">
    <property type="entry name" value="Ice-binding_C"/>
</dbReference>
<feature type="domain" description="Phytase-like" evidence="3">
    <location>
        <begin position="59"/>
        <end position="419"/>
    </location>
</feature>
<comment type="caution">
    <text evidence="4">The sequence shown here is derived from an EMBL/GenBank/DDBJ whole genome shotgun (WGS) entry which is preliminary data.</text>
</comment>
<evidence type="ECO:0000259" key="3">
    <source>
        <dbReference type="Pfam" id="PF13449"/>
    </source>
</evidence>
<evidence type="ECO:0000256" key="1">
    <source>
        <dbReference type="SAM" id="SignalP"/>
    </source>
</evidence>
<accession>A0A848G7X3</accession>
<dbReference type="InterPro" id="IPR015943">
    <property type="entry name" value="WD40/YVTN_repeat-like_dom_sf"/>
</dbReference>
<organism evidence="4 5">
    <name type="scientific">Zoogloea dura</name>
    <dbReference type="NCBI Taxonomy" id="2728840"/>
    <lineage>
        <taxon>Bacteria</taxon>
        <taxon>Pseudomonadati</taxon>
        <taxon>Pseudomonadota</taxon>
        <taxon>Betaproteobacteria</taxon>
        <taxon>Rhodocyclales</taxon>
        <taxon>Zoogloeaceae</taxon>
        <taxon>Zoogloea</taxon>
    </lineage>
</organism>
<feature type="chain" id="PRO_5032541403" evidence="1">
    <location>
        <begin position="30"/>
        <end position="475"/>
    </location>
</feature>
<gene>
    <name evidence="4" type="ORF">HHL15_14525</name>
</gene>
<proteinExistence type="predicted"/>
<evidence type="ECO:0000259" key="2">
    <source>
        <dbReference type="Pfam" id="PF07589"/>
    </source>
</evidence>
<dbReference type="InterPro" id="IPR027372">
    <property type="entry name" value="Phytase-like_dom"/>
</dbReference>
<dbReference type="SUPFAM" id="SSF63825">
    <property type="entry name" value="YWTD domain"/>
    <property type="match status" value="1"/>
</dbReference>
<feature type="signal peptide" evidence="1">
    <location>
        <begin position="1"/>
        <end position="29"/>
    </location>
</feature>
<protein>
    <submittedName>
        <fullName evidence="4">Esterase-like activity of phytase family protein</fullName>
    </submittedName>
</protein>
<dbReference type="AlphaFoldDB" id="A0A848G7X3"/>
<dbReference type="Gene3D" id="2.130.10.10">
    <property type="entry name" value="YVTN repeat-like/Quinoprotein amine dehydrogenase"/>
    <property type="match status" value="1"/>
</dbReference>
<dbReference type="Pfam" id="PF07589">
    <property type="entry name" value="PEP-CTERM"/>
    <property type="match status" value="1"/>
</dbReference>
<feature type="domain" description="Ice-binding protein C-terminal" evidence="2">
    <location>
        <begin position="453"/>
        <end position="475"/>
    </location>
</feature>
<evidence type="ECO:0000313" key="4">
    <source>
        <dbReference type="EMBL" id="NML26966.1"/>
    </source>
</evidence>
<dbReference type="Proteomes" id="UP000580043">
    <property type="component" value="Unassembled WGS sequence"/>
</dbReference>
<dbReference type="RefSeq" id="WP_169146502.1">
    <property type="nucleotide sequence ID" value="NZ_JABBGA010000011.1"/>
</dbReference>